<gene>
    <name evidence="1" type="ORF">UFOVP1287_63</name>
    <name evidence="2" type="ORF">UFOVP1408_50</name>
</gene>
<name>A0A6J5RJU3_9CAUD</name>
<dbReference type="EMBL" id="LR797239">
    <property type="protein sequence ID" value="CAB4196262.1"/>
    <property type="molecule type" value="Genomic_DNA"/>
</dbReference>
<evidence type="ECO:0000313" key="1">
    <source>
        <dbReference type="EMBL" id="CAB4196262.1"/>
    </source>
</evidence>
<evidence type="ECO:0000313" key="2">
    <source>
        <dbReference type="EMBL" id="CAB4205256.1"/>
    </source>
</evidence>
<sequence>MKTFFVALYLSVATLAYGRTIVETTVGPQVTVTVRRLDDASWSGRLRYQTFASDGTLVSDEEVPVGDIVSAADRSAVVDILNRVWAGLHVELAIPTPTPTPAM</sequence>
<accession>A0A6J5RJU3</accession>
<proteinExistence type="predicted"/>
<protein>
    <submittedName>
        <fullName evidence="1">Uncharacterized protein</fullName>
    </submittedName>
</protein>
<dbReference type="EMBL" id="LR797355">
    <property type="protein sequence ID" value="CAB4205256.1"/>
    <property type="molecule type" value="Genomic_DNA"/>
</dbReference>
<reference evidence="1" key="1">
    <citation type="submission" date="2020-05" db="EMBL/GenBank/DDBJ databases">
        <authorList>
            <person name="Chiriac C."/>
            <person name="Salcher M."/>
            <person name="Ghai R."/>
            <person name="Kavagutti S V."/>
        </authorList>
    </citation>
    <scope>NUCLEOTIDE SEQUENCE</scope>
</reference>
<organism evidence="1">
    <name type="scientific">uncultured Caudovirales phage</name>
    <dbReference type="NCBI Taxonomy" id="2100421"/>
    <lineage>
        <taxon>Viruses</taxon>
        <taxon>Duplodnaviria</taxon>
        <taxon>Heunggongvirae</taxon>
        <taxon>Uroviricota</taxon>
        <taxon>Caudoviricetes</taxon>
        <taxon>Peduoviridae</taxon>
        <taxon>Maltschvirus</taxon>
        <taxon>Maltschvirus maltsch</taxon>
    </lineage>
</organism>